<dbReference type="AlphaFoldDB" id="A0A6V6Y4F0"/>
<keyword evidence="2" id="KW-1185">Reference proteome</keyword>
<sequence>MKFNKSTYYIIKNCLNLVKWEADCYDKNSKQYKWLLDIIVFLDLKLEELIYEDEV</sequence>
<name>A0A6V6Y4F0_9FIRM</name>
<protein>
    <submittedName>
        <fullName evidence="1">Uncharacterized protein</fullName>
    </submittedName>
</protein>
<reference evidence="1 2" key="1">
    <citation type="submission" date="2020-06" db="EMBL/GenBank/DDBJ databases">
        <authorList>
            <person name="Criscuolo A."/>
        </authorList>
    </citation>
    <scope>NUCLEOTIDE SEQUENCE [LARGE SCALE GENOMIC DNA]</scope>
    <source>
        <strain evidence="1">1804121828</strain>
    </source>
</reference>
<dbReference type="RefSeq" id="WP_180499988.1">
    <property type="nucleotide sequence ID" value="NZ_CAIJCS010000019.1"/>
</dbReference>
<organism evidence="1 2">
    <name type="scientific">Aedoeadaptatus nemausensis</name>
    <dbReference type="NCBI Taxonomy" id="2582829"/>
    <lineage>
        <taxon>Bacteria</taxon>
        <taxon>Bacillati</taxon>
        <taxon>Bacillota</taxon>
        <taxon>Tissierellia</taxon>
        <taxon>Tissierellales</taxon>
        <taxon>Peptoniphilaceae</taxon>
        <taxon>Aedoeadaptatus</taxon>
    </lineage>
</organism>
<dbReference type="EMBL" id="CAIJCS010000019">
    <property type="protein sequence ID" value="CAC9931725.1"/>
    <property type="molecule type" value="Genomic_DNA"/>
</dbReference>
<proteinExistence type="predicted"/>
<gene>
    <name evidence="1" type="ORF">PEPNEM18_01059</name>
</gene>
<accession>A0A6V6Y4F0</accession>
<dbReference type="Proteomes" id="UP000586454">
    <property type="component" value="Unassembled WGS sequence"/>
</dbReference>
<evidence type="ECO:0000313" key="1">
    <source>
        <dbReference type="EMBL" id="CAC9931725.1"/>
    </source>
</evidence>
<comment type="caution">
    <text evidence="1">The sequence shown here is derived from an EMBL/GenBank/DDBJ whole genome shotgun (WGS) entry which is preliminary data.</text>
</comment>
<evidence type="ECO:0000313" key="2">
    <source>
        <dbReference type="Proteomes" id="UP000586454"/>
    </source>
</evidence>